<dbReference type="Proteomes" id="UP000630615">
    <property type="component" value="Unassembled WGS sequence"/>
</dbReference>
<keyword evidence="3" id="KW-1185">Reference proteome</keyword>
<protein>
    <submittedName>
        <fullName evidence="2">Uncharacterized protein</fullName>
    </submittedName>
</protein>
<proteinExistence type="predicted"/>
<keyword evidence="1" id="KW-0175">Coiled coil</keyword>
<gene>
    <name evidence="2" type="ORF">GCM10011573_22890</name>
</gene>
<organism evidence="2 3">
    <name type="scientific">Enterococcus wangshanyuanii</name>
    <dbReference type="NCBI Taxonomy" id="2005703"/>
    <lineage>
        <taxon>Bacteria</taxon>
        <taxon>Bacillati</taxon>
        <taxon>Bacillota</taxon>
        <taxon>Bacilli</taxon>
        <taxon>Lactobacillales</taxon>
        <taxon>Enterococcaceae</taxon>
        <taxon>Enterococcus</taxon>
    </lineage>
</organism>
<name>A0ABQ1P8D7_9ENTE</name>
<dbReference type="EMBL" id="BMKI01000004">
    <property type="protein sequence ID" value="GGC92705.1"/>
    <property type="molecule type" value="Genomic_DNA"/>
</dbReference>
<feature type="coiled-coil region" evidence="1">
    <location>
        <begin position="24"/>
        <end position="51"/>
    </location>
</feature>
<evidence type="ECO:0000313" key="2">
    <source>
        <dbReference type="EMBL" id="GGC92705.1"/>
    </source>
</evidence>
<sequence length="85" mass="10135">MTKSEEFMMELHDFKKICDYERQSADYEKKCLEIEKQIEALSLEIHEKEVQRRFLKEYSDHIQSLEITSSAYAQAIRDKSLGEKS</sequence>
<comment type="caution">
    <text evidence="2">The sequence shown here is derived from an EMBL/GenBank/DDBJ whole genome shotgun (WGS) entry which is preliminary data.</text>
</comment>
<accession>A0ABQ1P8D7</accession>
<reference evidence="3" key="1">
    <citation type="journal article" date="2019" name="Int. J. Syst. Evol. Microbiol.">
        <title>The Global Catalogue of Microorganisms (GCM) 10K type strain sequencing project: providing services to taxonomists for standard genome sequencing and annotation.</title>
        <authorList>
            <consortium name="The Broad Institute Genomics Platform"/>
            <consortium name="The Broad Institute Genome Sequencing Center for Infectious Disease"/>
            <person name="Wu L."/>
            <person name="Ma J."/>
        </authorList>
    </citation>
    <scope>NUCLEOTIDE SEQUENCE [LARGE SCALE GENOMIC DNA]</scope>
    <source>
        <strain evidence="3">CGMCC 1.15942</strain>
    </source>
</reference>
<evidence type="ECO:0000256" key="1">
    <source>
        <dbReference type="SAM" id="Coils"/>
    </source>
</evidence>
<evidence type="ECO:0000313" key="3">
    <source>
        <dbReference type="Proteomes" id="UP000630615"/>
    </source>
</evidence>